<gene>
    <name evidence="2" type="ORF">AEK19_MT1226</name>
</gene>
<dbReference type="EMBL" id="KY774314">
    <property type="protein sequence ID" value="ART31439.1"/>
    <property type="molecule type" value="Genomic_DNA"/>
</dbReference>
<reference evidence="2" key="1">
    <citation type="submission" date="2017-03" db="EMBL/GenBank/DDBJ databases">
        <title>The mitochondrial genome of the carnivorous plant Utricularia reniformis (Lentibulariaceae): structure, comparative analysis and evolutionary landmarks.</title>
        <authorList>
            <person name="Silva S.R."/>
            <person name="Alvarenga D.O."/>
            <person name="Michael T.P."/>
            <person name="Miranda V.F.O."/>
            <person name="Varani A.M."/>
        </authorList>
    </citation>
    <scope>NUCLEOTIDE SEQUENCE</scope>
</reference>
<keyword evidence="2" id="KW-0496">Mitochondrion</keyword>
<accession>A0A1Y0B260</accession>
<sequence>MEMPSSPNQHRATIKGRPSSPGRDRLDRLF</sequence>
<geneLocation type="mitochondrion" evidence="2"/>
<feature type="region of interest" description="Disordered" evidence="1">
    <location>
        <begin position="1"/>
        <end position="30"/>
    </location>
</feature>
<feature type="compositionally biased region" description="Polar residues" evidence="1">
    <location>
        <begin position="1"/>
        <end position="11"/>
    </location>
</feature>
<name>A0A1Y0B260_9LAMI</name>
<evidence type="ECO:0000313" key="2">
    <source>
        <dbReference type="EMBL" id="ART31439.1"/>
    </source>
</evidence>
<proteinExistence type="predicted"/>
<organism evidence="2">
    <name type="scientific">Utricularia reniformis</name>
    <dbReference type="NCBI Taxonomy" id="192314"/>
    <lineage>
        <taxon>Eukaryota</taxon>
        <taxon>Viridiplantae</taxon>
        <taxon>Streptophyta</taxon>
        <taxon>Embryophyta</taxon>
        <taxon>Tracheophyta</taxon>
        <taxon>Spermatophyta</taxon>
        <taxon>Magnoliopsida</taxon>
        <taxon>eudicotyledons</taxon>
        <taxon>Gunneridae</taxon>
        <taxon>Pentapetalae</taxon>
        <taxon>asterids</taxon>
        <taxon>lamiids</taxon>
        <taxon>Lamiales</taxon>
        <taxon>Lentibulariaceae</taxon>
        <taxon>Utricularia</taxon>
    </lineage>
</organism>
<dbReference type="AlphaFoldDB" id="A0A1Y0B260"/>
<evidence type="ECO:0000256" key="1">
    <source>
        <dbReference type="SAM" id="MobiDB-lite"/>
    </source>
</evidence>
<protein>
    <submittedName>
        <fullName evidence="2">Uncharacterized protein</fullName>
    </submittedName>
</protein>